<keyword evidence="3" id="KW-1185">Reference proteome</keyword>
<name>A0A0B8Z685_9SPHN</name>
<accession>A0A0B8Z685</accession>
<sequence>MIDRRNLLAGLACAGSLGLAEALRPRRTLAFVPADAELGTLIPSDVAPWIAGEGGEIVIPRVEGSLASRLYSQQVARFYRDPAATLPSVMLLAAYGKAQSDVLQLHRPEVCYPAIGFEIVDRWFVDLDAGRGRKVPAVALTARTGARTEDIVYWTRVGLDLPRTTAEQRSGRLKAAFAGYIGDGLLVRASAVRNAQVPLHRTVIRFHETLLNNLADASRLAMIGPEPKSS</sequence>
<evidence type="ECO:0000259" key="1">
    <source>
        <dbReference type="Pfam" id="PF11984"/>
    </source>
</evidence>
<reference evidence="2 3" key="1">
    <citation type="submission" date="2014-10" db="EMBL/GenBank/DDBJ databases">
        <title>Draft genome sequence of Novosphingobium subterraneum DSM 12447.</title>
        <authorList>
            <person name="Gan H.M."/>
            <person name="Gan H.Y."/>
            <person name="Savka M.A."/>
        </authorList>
    </citation>
    <scope>NUCLEOTIDE SEQUENCE [LARGE SCALE GENOMIC DNA]</scope>
    <source>
        <strain evidence="2 3">DSM 12447</strain>
    </source>
</reference>
<dbReference type="AlphaFoldDB" id="A0A0B8Z685"/>
<dbReference type="InterPro" id="IPR014263">
    <property type="entry name" value="Methanolan_biosynth_EpsI"/>
</dbReference>
<proteinExistence type="predicted"/>
<feature type="domain" description="Methanolan biosynthesis EpsI" evidence="1">
    <location>
        <begin position="11"/>
        <end position="211"/>
    </location>
</feature>
<evidence type="ECO:0000313" key="3">
    <source>
        <dbReference type="Proteomes" id="UP000031338"/>
    </source>
</evidence>
<dbReference type="EMBL" id="JRVC01000034">
    <property type="protein sequence ID" value="KHS41754.1"/>
    <property type="molecule type" value="Genomic_DNA"/>
</dbReference>
<dbReference type="NCBIfam" id="NF045608">
    <property type="entry name" value="EpsI_type_V"/>
    <property type="match status" value="1"/>
</dbReference>
<dbReference type="Pfam" id="PF11984">
    <property type="entry name" value="DUF3485"/>
    <property type="match status" value="1"/>
</dbReference>
<dbReference type="STRING" id="48936.NJ75_04474"/>
<dbReference type="PATRIC" id="fig|48936.3.peg.4512"/>
<protein>
    <submittedName>
        <fullName evidence="2">Methanolan biosynthesis EpsI</fullName>
    </submittedName>
</protein>
<dbReference type="NCBIfam" id="TIGR02914">
    <property type="entry name" value="EpsI_fam"/>
    <property type="match status" value="1"/>
</dbReference>
<comment type="caution">
    <text evidence="2">The sequence shown here is derived from an EMBL/GenBank/DDBJ whole genome shotgun (WGS) entry which is preliminary data.</text>
</comment>
<organism evidence="2 3">
    <name type="scientific">Novosphingobium subterraneum</name>
    <dbReference type="NCBI Taxonomy" id="48936"/>
    <lineage>
        <taxon>Bacteria</taxon>
        <taxon>Pseudomonadati</taxon>
        <taxon>Pseudomonadota</taxon>
        <taxon>Alphaproteobacteria</taxon>
        <taxon>Sphingomonadales</taxon>
        <taxon>Sphingomonadaceae</taxon>
        <taxon>Novosphingobium</taxon>
    </lineage>
</organism>
<dbReference type="RefSeq" id="WP_082013531.1">
    <property type="nucleotide sequence ID" value="NZ_JRVC01000034.1"/>
</dbReference>
<dbReference type="Proteomes" id="UP000031338">
    <property type="component" value="Unassembled WGS sequence"/>
</dbReference>
<gene>
    <name evidence="2" type="ORF">NJ75_04474</name>
</gene>
<evidence type="ECO:0000313" key="2">
    <source>
        <dbReference type="EMBL" id="KHS41754.1"/>
    </source>
</evidence>
<dbReference type="InterPro" id="IPR054654">
    <property type="entry name" value="EpsI_type_V_pred"/>
</dbReference>